<sequence>MPALVRLPPVRLARWAGPATLTTALVAGAGPASAHILSSAGGFASGFAHPMTGADHFLAMFAVGIWGAQMGGRSVWTLPVTFPLIMAAAGLAGMSGLVLTHVETGIALSILALGLAIALRLRVPEALALLAISVFAVFHGYAHGVELPLATDPAAYAVGFVVATGCIHVLGIGVGLVLLRPMRGRLAQGLGAAIAAAGVAYLVA</sequence>
<dbReference type="RefSeq" id="WP_183199058.1">
    <property type="nucleotide sequence ID" value="NZ_JACIEK010000002.1"/>
</dbReference>
<dbReference type="Proteomes" id="UP000542776">
    <property type="component" value="Unassembled WGS sequence"/>
</dbReference>
<dbReference type="PIRSF" id="PIRSF016919">
    <property type="entry name" value="HupE_UreJ"/>
    <property type="match status" value="1"/>
</dbReference>
<keyword evidence="1" id="KW-1133">Transmembrane helix</keyword>
<feature type="transmembrane region" description="Helical" evidence="1">
    <location>
        <begin position="186"/>
        <end position="203"/>
    </location>
</feature>
<evidence type="ECO:0000256" key="1">
    <source>
        <dbReference type="SAM" id="Phobius"/>
    </source>
</evidence>
<organism evidence="2 3">
    <name type="scientific">Aureimonas pseudogalii</name>
    <dbReference type="NCBI Taxonomy" id="1744844"/>
    <lineage>
        <taxon>Bacteria</taxon>
        <taxon>Pseudomonadati</taxon>
        <taxon>Pseudomonadota</taxon>
        <taxon>Alphaproteobacteria</taxon>
        <taxon>Hyphomicrobiales</taxon>
        <taxon>Aurantimonadaceae</taxon>
        <taxon>Aureimonas</taxon>
    </lineage>
</organism>
<keyword evidence="3" id="KW-1185">Reference proteome</keyword>
<gene>
    <name evidence="2" type="ORF">GGR04_001333</name>
</gene>
<dbReference type="EMBL" id="JACIEK010000002">
    <property type="protein sequence ID" value="MBB3997497.1"/>
    <property type="molecule type" value="Genomic_DNA"/>
</dbReference>
<keyword evidence="1" id="KW-0472">Membrane</keyword>
<dbReference type="AlphaFoldDB" id="A0A7W6EDT2"/>
<keyword evidence="1" id="KW-0812">Transmembrane</keyword>
<protein>
    <submittedName>
        <fullName evidence="2">Urease accessory protein</fullName>
    </submittedName>
</protein>
<feature type="transmembrane region" description="Helical" evidence="1">
    <location>
        <begin position="154"/>
        <end position="179"/>
    </location>
</feature>
<feature type="transmembrane region" description="Helical" evidence="1">
    <location>
        <begin position="75"/>
        <end position="92"/>
    </location>
</feature>
<proteinExistence type="predicted"/>
<evidence type="ECO:0000313" key="3">
    <source>
        <dbReference type="Proteomes" id="UP000542776"/>
    </source>
</evidence>
<feature type="transmembrane region" description="Helical" evidence="1">
    <location>
        <begin position="50"/>
        <end position="68"/>
    </location>
</feature>
<comment type="caution">
    <text evidence="2">The sequence shown here is derived from an EMBL/GenBank/DDBJ whole genome shotgun (WGS) entry which is preliminary data.</text>
</comment>
<dbReference type="Pfam" id="PF04955">
    <property type="entry name" value="HupE_UreJ"/>
    <property type="match status" value="1"/>
</dbReference>
<evidence type="ECO:0000313" key="2">
    <source>
        <dbReference type="EMBL" id="MBB3997497.1"/>
    </source>
</evidence>
<feature type="transmembrane region" description="Helical" evidence="1">
    <location>
        <begin position="126"/>
        <end position="142"/>
    </location>
</feature>
<feature type="transmembrane region" description="Helical" evidence="1">
    <location>
        <begin position="98"/>
        <end position="119"/>
    </location>
</feature>
<reference evidence="2 3" key="1">
    <citation type="submission" date="2020-08" db="EMBL/GenBank/DDBJ databases">
        <title>Genomic Encyclopedia of Type Strains, Phase IV (KMG-IV): sequencing the most valuable type-strain genomes for metagenomic binning, comparative biology and taxonomic classification.</title>
        <authorList>
            <person name="Goeker M."/>
        </authorList>
    </citation>
    <scope>NUCLEOTIDE SEQUENCE [LARGE SCALE GENOMIC DNA]</scope>
    <source>
        <strain evidence="2 3">DSM 102238</strain>
    </source>
</reference>
<dbReference type="InterPro" id="IPR007038">
    <property type="entry name" value="HupE_UreJ"/>
</dbReference>
<accession>A0A7W6EDT2</accession>
<name>A0A7W6EDT2_9HYPH</name>